<feature type="domain" description="Flagellar basal-body/hook protein C-terminal" evidence="9">
    <location>
        <begin position="579"/>
        <end position="618"/>
    </location>
</feature>
<keyword evidence="12" id="KW-1185">Reference proteome</keyword>
<evidence type="ECO:0000313" key="12">
    <source>
        <dbReference type="Proteomes" id="UP000473885"/>
    </source>
</evidence>
<evidence type="ECO:0000256" key="2">
    <source>
        <dbReference type="ARBA" id="ARBA00004613"/>
    </source>
</evidence>
<evidence type="ECO:0000259" key="8">
    <source>
        <dbReference type="Pfam" id="PF00460"/>
    </source>
</evidence>
<evidence type="ECO:0000256" key="7">
    <source>
        <dbReference type="SAM" id="Coils"/>
    </source>
</evidence>
<keyword evidence="11" id="KW-0282">Flagellum</keyword>
<gene>
    <name evidence="11" type="primary">flgK</name>
    <name evidence="11" type="ORF">FDF74_01395</name>
</gene>
<dbReference type="InterPro" id="IPR010930">
    <property type="entry name" value="Flg_bb/hook_C_dom"/>
</dbReference>
<keyword evidence="11" id="KW-0969">Cilium</keyword>
<organism evidence="11 12">
    <name type="scientific">Clostridium niameyense</name>
    <dbReference type="NCBI Taxonomy" id="1622073"/>
    <lineage>
        <taxon>Bacteria</taxon>
        <taxon>Bacillati</taxon>
        <taxon>Bacillota</taxon>
        <taxon>Clostridia</taxon>
        <taxon>Eubacteriales</taxon>
        <taxon>Clostridiaceae</taxon>
        <taxon>Clostridium</taxon>
    </lineage>
</organism>
<dbReference type="Pfam" id="PF00460">
    <property type="entry name" value="Flg_bb_rod"/>
    <property type="match status" value="1"/>
</dbReference>
<keyword evidence="6" id="KW-0975">Bacterial flagellum</keyword>
<evidence type="ECO:0000256" key="1">
    <source>
        <dbReference type="ARBA" id="ARBA00004365"/>
    </source>
</evidence>
<feature type="domain" description="Flagellar hook-associated protein FlgK helical" evidence="10">
    <location>
        <begin position="335"/>
        <end position="436"/>
    </location>
</feature>
<evidence type="ECO:0000313" key="11">
    <source>
        <dbReference type="EMBL" id="NEZ45862.1"/>
    </source>
</evidence>
<reference evidence="11 12" key="1">
    <citation type="submission" date="2019-04" db="EMBL/GenBank/DDBJ databases">
        <title>Genome sequencing of Clostridium botulinum Groups I-IV and Clostridium butyricum.</title>
        <authorList>
            <person name="Brunt J."/>
            <person name="Van Vliet A.H.M."/>
            <person name="Stringer S.C."/>
            <person name="Carter A.T."/>
            <person name="Peck M.W."/>
        </authorList>
    </citation>
    <scope>NUCLEOTIDE SEQUENCE [LARGE SCALE GENOMIC DNA]</scope>
    <source>
        <strain evidence="11 12">IFR 18/094</strain>
    </source>
</reference>
<sequence>MSGLFGTLNIGKSGLFAQQGAINVTGHNIANGNTEGYSRQRVELQTTRPYCKPSMNSTAGPGQIGTGVQIAAINRVRDSFLDYQTRVEYGVQGQFESRNKFLSQIENILNEPTDVGISNLVEKFFHSWQDLSLHSETSNARSVVIEQSKALTDELNHTYNELKQLKTNTQMEINNTVFEVNNILNQVNQLNQEIIQVKIAHQQPNDLMDRRDLLLDKLSSKFGIEIKKENFDGIDLTTSNHAKDYQKRTSELGGESPKVAKGSSLNLVQTINPDDTCRFSYITEIKETAKTGTYEITYYKDGDTKSDANKKTIKINMSKEEYKKLDECRVLWTYKGDVVVHEKNTNKNITNSQEKTLQNKEKIYVTKENGEYNYENLKCFEPPSGELRGLMSVQQDIDNYQDELNKLAKGLAFSVNAIHMQDDGNGNGLKDGKAFFINGKKHKDNPKAKLTDDEITAENITINEELLKDPMKIITGVTEKSSAEGDGKRALAIGQLRDTLMGIQSIENTTTRKSFLKDHFKENESLGKIFTITKNTNGKTLDSHFNDVVGGLGVDEQEARRMVKNQGVLLAGFKQARDSVSGVSLDEEFANIVQYSHCYQANAKIISTVDQLLDVVINGLKR</sequence>
<accession>A0A6M0R6J6</accession>
<comment type="caution">
    <text evidence="11">The sequence shown here is derived from an EMBL/GenBank/DDBJ whole genome shotgun (WGS) entry which is preliminary data.</text>
</comment>
<dbReference type="GO" id="GO:0009424">
    <property type="term" value="C:bacterial-type flagellum hook"/>
    <property type="evidence" value="ECO:0007669"/>
    <property type="project" value="InterPro"/>
</dbReference>
<evidence type="ECO:0000259" key="10">
    <source>
        <dbReference type="Pfam" id="PF22638"/>
    </source>
</evidence>
<dbReference type="Pfam" id="PF22638">
    <property type="entry name" value="FlgK_D1"/>
    <property type="match status" value="2"/>
</dbReference>
<dbReference type="InterPro" id="IPR002371">
    <property type="entry name" value="FlgK"/>
</dbReference>
<keyword evidence="5" id="KW-0964">Secreted</keyword>
<dbReference type="GO" id="GO:0005198">
    <property type="term" value="F:structural molecule activity"/>
    <property type="evidence" value="ECO:0007669"/>
    <property type="project" value="InterPro"/>
</dbReference>
<evidence type="ECO:0000256" key="4">
    <source>
        <dbReference type="ARBA" id="ARBA00016244"/>
    </source>
</evidence>
<evidence type="ECO:0000256" key="5">
    <source>
        <dbReference type="ARBA" id="ARBA00022525"/>
    </source>
</evidence>
<evidence type="ECO:0000259" key="9">
    <source>
        <dbReference type="Pfam" id="PF06429"/>
    </source>
</evidence>
<comment type="subcellular location">
    <subcellularLocation>
        <location evidence="1">Bacterial flagellum</location>
    </subcellularLocation>
    <subcellularLocation>
        <location evidence="2">Secreted</location>
    </subcellularLocation>
</comment>
<feature type="domain" description="Flagellar basal body rod protein N-terminal" evidence="8">
    <location>
        <begin position="8"/>
        <end position="37"/>
    </location>
</feature>
<name>A0A6M0R6J6_9CLOT</name>
<dbReference type="InterPro" id="IPR001444">
    <property type="entry name" value="Flag_bb_rod_N"/>
</dbReference>
<dbReference type="Proteomes" id="UP000473885">
    <property type="component" value="Unassembled WGS sequence"/>
</dbReference>
<dbReference type="AlphaFoldDB" id="A0A6M0R6J6"/>
<dbReference type="NCBIfam" id="TIGR02492">
    <property type="entry name" value="flgK_ends"/>
    <property type="match status" value="1"/>
</dbReference>
<dbReference type="PANTHER" id="PTHR30033:SF1">
    <property type="entry name" value="FLAGELLAR HOOK-ASSOCIATED PROTEIN 1"/>
    <property type="match status" value="1"/>
</dbReference>
<dbReference type="GO" id="GO:0005576">
    <property type="term" value="C:extracellular region"/>
    <property type="evidence" value="ECO:0007669"/>
    <property type="project" value="UniProtKB-SubCell"/>
</dbReference>
<keyword evidence="11" id="KW-0966">Cell projection</keyword>
<dbReference type="PANTHER" id="PTHR30033">
    <property type="entry name" value="FLAGELLAR HOOK-ASSOCIATED PROTEIN 1"/>
    <property type="match status" value="1"/>
</dbReference>
<dbReference type="SUPFAM" id="SSF64518">
    <property type="entry name" value="Phase 1 flagellin"/>
    <property type="match status" value="1"/>
</dbReference>
<evidence type="ECO:0000256" key="3">
    <source>
        <dbReference type="ARBA" id="ARBA00009677"/>
    </source>
</evidence>
<dbReference type="PRINTS" id="PR01005">
    <property type="entry name" value="FLGHOOKAP1"/>
</dbReference>
<dbReference type="EMBL" id="SXDP01000001">
    <property type="protein sequence ID" value="NEZ45862.1"/>
    <property type="molecule type" value="Genomic_DNA"/>
</dbReference>
<proteinExistence type="inferred from homology"/>
<dbReference type="Pfam" id="PF06429">
    <property type="entry name" value="Flg_bbr_C"/>
    <property type="match status" value="1"/>
</dbReference>
<dbReference type="RefSeq" id="WP_163248235.1">
    <property type="nucleotide sequence ID" value="NZ_SXDP01000001.1"/>
</dbReference>
<dbReference type="InterPro" id="IPR053927">
    <property type="entry name" value="FlgK_helical"/>
</dbReference>
<protein>
    <recommendedName>
        <fullName evidence="4">Flagellar hook-associated protein 1</fullName>
    </recommendedName>
</protein>
<feature type="domain" description="Flagellar hook-associated protein FlgK helical" evidence="10">
    <location>
        <begin position="102"/>
        <end position="240"/>
    </location>
</feature>
<dbReference type="GO" id="GO:0044780">
    <property type="term" value="P:bacterial-type flagellum assembly"/>
    <property type="evidence" value="ECO:0007669"/>
    <property type="project" value="InterPro"/>
</dbReference>
<feature type="coiled-coil region" evidence="7">
    <location>
        <begin position="145"/>
        <end position="200"/>
    </location>
</feature>
<comment type="similarity">
    <text evidence="3">Belongs to the flagella basal body rod proteins family.</text>
</comment>
<evidence type="ECO:0000256" key="6">
    <source>
        <dbReference type="ARBA" id="ARBA00023143"/>
    </source>
</evidence>
<keyword evidence="7" id="KW-0175">Coiled coil</keyword>